<dbReference type="Pfam" id="PF01266">
    <property type="entry name" value="DAO"/>
    <property type="match status" value="1"/>
</dbReference>
<evidence type="ECO:0000256" key="2">
    <source>
        <dbReference type="ARBA" id="ARBA00006730"/>
    </source>
</evidence>
<evidence type="ECO:0000256" key="9">
    <source>
        <dbReference type="SAM" id="MobiDB-lite"/>
    </source>
</evidence>
<feature type="region of interest" description="Disordered" evidence="9">
    <location>
        <begin position="1"/>
        <end position="24"/>
    </location>
</feature>
<evidence type="ECO:0000256" key="8">
    <source>
        <dbReference type="ARBA" id="ARBA00049547"/>
    </source>
</evidence>
<dbReference type="EMBL" id="OCYS01000135">
    <property type="protein sequence ID" value="SON92470.1"/>
    <property type="molecule type" value="Genomic_DNA"/>
</dbReference>
<proteinExistence type="inferred from homology"/>
<evidence type="ECO:0000313" key="13">
    <source>
        <dbReference type="Proteomes" id="UP000234166"/>
    </source>
</evidence>
<dbReference type="Gene3D" id="3.30.9.10">
    <property type="entry name" value="D-Amino Acid Oxidase, subunit A, domain 2"/>
    <property type="match status" value="1"/>
</dbReference>
<dbReference type="GO" id="GO:0071949">
    <property type="term" value="F:FAD binding"/>
    <property type="evidence" value="ECO:0007669"/>
    <property type="project" value="InterPro"/>
</dbReference>
<evidence type="ECO:0000259" key="10">
    <source>
        <dbReference type="Pfam" id="PF01266"/>
    </source>
</evidence>
<comment type="caution">
    <text evidence="12">The sequence shown here is derived from an EMBL/GenBank/DDBJ whole genome shotgun (WGS) entry which is preliminary data.</text>
</comment>
<reference evidence="13 14" key="1">
    <citation type="submission" date="2017-10" db="EMBL/GenBank/DDBJ databases">
        <authorList>
            <person name="Regsiter A."/>
            <person name="William W."/>
        </authorList>
    </citation>
    <scope>NUCLEOTIDE SEQUENCE [LARGE SCALE GENOMIC DNA]</scope>
    <source>
        <strain evidence="11 14">CFBP6984</strain>
        <strain evidence="12 13">CFBP7430</strain>
    </source>
</reference>
<evidence type="ECO:0000256" key="1">
    <source>
        <dbReference type="ARBA" id="ARBA00001974"/>
    </source>
</evidence>
<evidence type="ECO:0000256" key="4">
    <source>
        <dbReference type="ARBA" id="ARBA00022827"/>
    </source>
</evidence>
<evidence type="ECO:0000313" key="14">
    <source>
        <dbReference type="Proteomes" id="UP000234181"/>
    </source>
</evidence>
<dbReference type="InterPro" id="IPR006076">
    <property type="entry name" value="FAD-dep_OxRdtase"/>
</dbReference>
<dbReference type="EC" id="1.4.3.3" evidence="6"/>
<evidence type="ECO:0000256" key="7">
    <source>
        <dbReference type="ARBA" id="ARBA00039751"/>
    </source>
</evidence>
<evidence type="ECO:0000256" key="6">
    <source>
        <dbReference type="ARBA" id="ARBA00039101"/>
    </source>
</evidence>
<name>A0AB38E5T3_XANCH</name>
<dbReference type="GO" id="GO:0019478">
    <property type="term" value="P:D-amino acid catabolic process"/>
    <property type="evidence" value="ECO:0007669"/>
    <property type="project" value="TreeGrafter"/>
</dbReference>
<dbReference type="EMBL" id="OCYT01000141">
    <property type="protein sequence ID" value="SON87649.1"/>
    <property type="molecule type" value="Genomic_DNA"/>
</dbReference>
<dbReference type="AlphaFoldDB" id="A0AB38E5T3"/>
<dbReference type="PROSITE" id="PS51257">
    <property type="entry name" value="PROKAR_LIPOPROTEIN"/>
    <property type="match status" value="1"/>
</dbReference>
<keyword evidence="3" id="KW-0285">Flavoprotein</keyword>
<dbReference type="PROSITE" id="PS00677">
    <property type="entry name" value="DAO"/>
    <property type="match status" value="1"/>
</dbReference>
<sequence>MHPRTRGEPHHGNHITHHSTSGSCMHRRHFLRSAGVALAAASTASWAATDKTRAVPPATLPVTPPGGLPAPFAAAPPLAPMRASVDRIIAINGCTRPFRAQGPRIEAERLGRRTVVHNYGHGGSGWSLSWGAAEQALRLVRAADPAARELAVIGCGAIGLTTALVAQRAGLRVRIYARERLPDVRSFYATGVWSPDSRVCTSEHATADFKTRWEDMARTSFRRYQTLLGLPGEPIEWRDGYVLSDVPFDQPVASAEAHEPDYPPLVRELLDDLGPRSQPVAPGGHPFPVPFVRRYSQLTFNLSAYARLLMDDFLQAGGELYTREFEHPRQFGDLREKILINATGYGARALLGDDSVIPVRGQTARLIPQPEVTYGLVWRGHNLNVVPRRDGLLVQAQGAHDFNNADAMPDRAATEAAVRELARLFATR</sequence>
<dbReference type="Gene3D" id="3.40.50.720">
    <property type="entry name" value="NAD(P)-binding Rossmann-like Domain"/>
    <property type="match status" value="2"/>
</dbReference>
<comment type="catalytic activity">
    <reaction evidence="8">
        <text>a D-alpha-amino acid + O2 + H2O = a 2-oxocarboxylate + H2O2 + NH4(+)</text>
        <dbReference type="Rhea" id="RHEA:21816"/>
        <dbReference type="ChEBI" id="CHEBI:15377"/>
        <dbReference type="ChEBI" id="CHEBI:15379"/>
        <dbReference type="ChEBI" id="CHEBI:16240"/>
        <dbReference type="ChEBI" id="CHEBI:28938"/>
        <dbReference type="ChEBI" id="CHEBI:35179"/>
        <dbReference type="ChEBI" id="CHEBI:59871"/>
        <dbReference type="EC" id="1.4.3.3"/>
    </reaction>
    <physiologicalReaction direction="left-to-right" evidence="8">
        <dbReference type="Rhea" id="RHEA:21817"/>
    </physiologicalReaction>
</comment>
<dbReference type="Proteomes" id="UP000234166">
    <property type="component" value="Unassembled WGS sequence"/>
</dbReference>
<dbReference type="Proteomes" id="UP000234181">
    <property type="component" value="Unassembled WGS sequence"/>
</dbReference>
<evidence type="ECO:0000256" key="5">
    <source>
        <dbReference type="ARBA" id="ARBA00023002"/>
    </source>
</evidence>
<keyword evidence="14" id="KW-1185">Reference proteome</keyword>
<evidence type="ECO:0000313" key="11">
    <source>
        <dbReference type="EMBL" id="SON87649.1"/>
    </source>
</evidence>
<comment type="cofactor">
    <cofactor evidence="1">
        <name>FAD</name>
        <dbReference type="ChEBI" id="CHEBI:57692"/>
    </cofactor>
</comment>
<dbReference type="InterPro" id="IPR006181">
    <property type="entry name" value="D-amino_acid_oxidase_CS"/>
</dbReference>
<dbReference type="PANTHER" id="PTHR11530:SF11">
    <property type="entry name" value="D-ASPARTATE OXIDASE"/>
    <property type="match status" value="1"/>
</dbReference>
<protein>
    <recommendedName>
        <fullName evidence="7">D-amino-acid oxidase</fullName>
        <ecNumber evidence="6">1.4.3.3</ecNumber>
    </recommendedName>
</protein>
<dbReference type="InterPro" id="IPR023209">
    <property type="entry name" value="DAO"/>
</dbReference>
<dbReference type="GO" id="GO:0005737">
    <property type="term" value="C:cytoplasm"/>
    <property type="evidence" value="ECO:0007669"/>
    <property type="project" value="TreeGrafter"/>
</dbReference>
<gene>
    <name evidence="11" type="ORF">XAP6984_810027</name>
    <name evidence="12" type="ORF">XAP7430_770028</name>
</gene>
<evidence type="ECO:0000256" key="3">
    <source>
        <dbReference type="ARBA" id="ARBA00022630"/>
    </source>
</evidence>
<keyword evidence="5" id="KW-0560">Oxidoreductase</keyword>
<dbReference type="PROSITE" id="PS51318">
    <property type="entry name" value="TAT"/>
    <property type="match status" value="1"/>
</dbReference>
<dbReference type="GO" id="GO:0003884">
    <property type="term" value="F:D-amino-acid oxidase activity"/>
    <property type="evidence" value="ECO:0007669"/>
    <property type="project" value="UniProtKB-EC"/>
</dbReference>
<comment type="similarity">
    <text evidence="2">Belongs to the DAMOX/DASOX family.</text>
</comment>
<feature type="compositionally biased region" description="Basic and acidic residues" evidence="9">
    <location>
        <begin position="1"/>
        <end position="11"/>
    </location>
</feature>
<dbReference type="SUPFAM" id="SSF51971">
    <property type="entry name" value="Nucleotide-binding domain"/>
    <property type="match status" value="1"/>
</dbReference>
<dbReference type="InterPro" id="IPR006311">
    <property type="entry name" value="TAT_signal"/>
</dbReference>
<evidence type="ECO:0000313" key="12">
    <source>
        <dbReference type="EMBL" id="SON92470.1"/>
    </source>
</evidence>
<dbReference type="PANTHER" id="PTHR11530">
    <property type="entry name" value="D-AMINO ACID OXIDASE"/>
    <property type="match status" value="1"/>
</dbReference>
<accession>A0AB38E5T3</accession>
<feature type="domain" description="FAD dependent oxidoreductase" evidence="10">
    <location>
        <begin position="150"/>
        <end position="425"/>
    </location>
</feature>
<keyword evidence="4" id="KW-0274">FAD</keyword>
<organism evidence="12 13">
    <name type="scientific">Xanthomonas campestris pv. phaseoli</name>
    <dbReference type="NCBI Taxonomy" id="317013"/>
    <lineage>
        <taxon>Bacteria</taxon>
        <taxon>Pseudomonadati</taxon>
        <taxon>Pseudomonadota</taxon>
        <taxon>Gammaproteobacteria</taxon>
        <taxon>Lysobacterales</taxon>
        <taxon>Lysobacteraceae</taxon>
        <taxon>Xanthomonas</taxon>
    </lineage>
</organism>